<name>A0A9Q4FSG8_9HYPH</name>
<evidence type="ECO:0000313" key="2">
    <source>
        <dbReference type="EMBL" id="MCP8888561.1"/>
    </source>
</evidence>
<evidence type="ECO:0000256" key="1">
    <source>
        <dbReference type="SAM" id="Phobius"/>
    </source>
</evidence>
<dbReference type="EMBL" id="JAMWDU010000006">
    <property type="protein sequence ID" value="MCP8888561.1"/>
    <property type="molecule type" value="Genomic_DNA"/>
</dbReference>
<accession>A0A9Q4FSG8</accession>
<dbReference type="AlphaFoldDB" id="A0A9Q4FSG8"/>
<gene>
    <name evidence="2" type="ORF">NF348_15710</name>
</gene>
<proteinExistence type="predicted"/>
<keyword evidence="1" id="KW-0812">Transmembrane</keyword>
<feature type="transmembrane region" description="Helical" evidence="1">
    <location>
        <begin position="7"/>
        <end position="28"/>
    </location>
</feature>
<dbReference type="Proteomes" id="UP001060275">
    <property type="component" value="Unassembled WGS sequence"/>
</dbReference>
<keyword evidence="3" id="KW-1185">Reference proteome</keyword>
<reference evidence="2" key="1">
    <citation type="submission" date="2022-06" db="EMBL/GenBank/DDBJ databases">
        <title>Devosia sp. XJ19-45 genome assembly.</title>
        <authorList>
            <person name="Li B."/>
            <person name="Cai M."/>
            <person name="Nie G."/>
            <person name="Li W."/>
        </authorList>
    </citation>
    <scope>NUCLEOTIDE SEQUENCE</scope>
    <source>
        <strain evidence="2">XJ19-45</strain>
    </source>
</reference>
<feature type="transmembrane region" description="Helical" evidence="1">
    <location>
        <begin position="120"/>
        <end position="141"/>
    </location>
</feature>
<comment type="caution">
    <text evidence="2">The sequence shown here is derived from an EMBL/GenBank/DDBJ whole genome shotgun (WGS) entry which is preliminary data.</text>
</comment>
<dbReference type="RefSeq" id="WP_254675620.1">
    <property type="nucleotide sequence ID" value="NZ_JAMWDU010000006.1"/>
</dbReference>
<feature type="transmembrane region" description="Helical" evidence="1">
    <location>
        <begin position="40"/>
        <end position="66"/>
    </location>
</feature>
<keyword evidence="1" id="KW-1133">Transmembrane helix</keyword>
<organism evidence="2 3">
    <name type="scientific">Devosia ureilytica</name>
    <dbReference type="NCBI Taxonomy" id="2952754"/>
    <lineage>
        <taxon>Bacteria</taxon>
        <taxon>Pseudomonadati</taxon>
        <taxon>Pseudomonadota</taxon>
        <taxon>Alphaproteobacteria</taxon>
        <taxon>Hyphomicrobiales</taxon>
        <taxon>Devosiaceae</taxon>
        <taxon>Devosia</taxon>
    </lineage>
</organism>
<protein>
    <recommendedName>
        <fullName evidence="4">DUF2975 domain-containing protein</fullName>
    </recommendedName>
</protein>
<evidence type="ECO:0008006" key="4">
    <source>
        <dbReference type="Google" id="ProtNLM"/>
    </source>
</evidence>
<keyword evidence="1" id="KW-0472">Membrane</keyword>
<feature type="transmembrane region" description="Helical" evidence="1">
    <location>
        <begin position="87"/>
        <end position="108"/>
    </location>
</feature>
<sequence>MTMREKVAWISVVASLATFGWYFWSVWADYSVRMFDGDALFWRFVWCTVLAIAIMLPASLLAAWLGKQQFDPPADELEVRIEAFSNRIGLVLLEFALVGIVLLSKTITDIARADFQVDPVGATAIMLVNLVLFATAFAAVVREITIIIQYRRYA</sequence>
<evidence type="ECO:0000313" key="3">
    <source>
        <dbReference type="Proteomes" id="UP001060275"/>
    </source>
</evidence>